<dbReference type="NCBIfam" id="TIGR02100">
    <property type="entry name" value="glgX_debranch"/>
    <property type="match status" value="1"/>
</dbReference>
<dbReference type="SUPFAM" id="SSF51445">
    <property type="entry name" value="(Trans)glycosidases"/>
    <property type="match status" value="1"/>
</dbReference>
<keyword evidence="2 6" id="KW-0378">Hydrolase</keyword>
<dbReference type="AlphaFoldDB" id="M4WNB2"/>
<dbReference type="InterPro" id="IPR044505">
    <property type="entry name" value="GlgX_Isoamylase_N_E_set"/>
</dbReference>
<dbReference type="GO" id="GO:0004135">
    <property type="term" value="F:amylo-alpha-1,6-glucosidase activity"/>
    <property type="evidence" value="ECO:0007669"/>
    <property type="project" value="InterPro"/>
</dbReference>
<dbReference type="SUPFAM" id="SSF81296">
    <property type="entry name" value="E set domains"/>
    <property type="match status" value="1"/>
</dbReference>
<protein>
    <submittedName>
        <fullName evidence="6">GlgX</fullName>
        <ecNumber evidence="6">3.2.1.68</ecNumber>
    </submittedName>
</protein>
<dbReference type="GO" id="GO:0005980">
    <property type="term" value="P:glycogen catabolic process"/>
    <property type="evidence" value="ECO:0007669"/>
    <property type="project" value="InterPro"/>
</dbReference>
<dbReference type="InterPro" id="IPR017853">
    <property type="entry name" value="GH"/>
</dbReference>
<dbReference type="InterPro" id="IPR006047">
    <property type="entry name" value="GH13_cat_dom"/>
</dbReference>
<sequence length="685" mass="78448">MNHKTLPGKTYPLGARVEGDGVNFCLYSKHAHKIELLLFKDAQAGQPHEVIELEQTYHYWHIWVKGIGSGQIYGYRVHGDFKPEEGLRFDPSKVLLDPYAHGVVGQENYDRNLAKRYGQDNCYHALKSVVIDMRKYNWGDDDYPRIPLASTVIYEMHVGGFTRRDNSGVAPKKRGTYAGLIEKIPYLKKLGVTAVELLPVHQFDERDVIKEDLENYWGYDTVSFFAPHRGYSSDPSILGPVNEFRDMVKALHKAGIEVILDVVFNHTAEGNEAGPTLNFKGIDNPTYYILEEDLVHYKNYSGCGNTFKANHPVCNNLIIDALRFWVSEMHVDGFRFDLASILGRDIEGEPEMISSVLDHIETDPVLAGTKLIAEAWDAAGLYQVGHFVNFGDWFGEWNGPFRDDVRRFVRGEGKTVKPLAARFLSSSDIYTKPDREPNHSIHFVTCHDGFTLHDLVSYDKKHNEANGEENRDGANDNYSWNCGVEGYTDDPKIINLRIRQMKNLWLILLLAQGTPMMLMGDEVARSQNGNNNAYCQNNELSWFNWDDVNKNSGLLRYVQKTVGLIQHLEIFQQEQILKTYENDHEPYLVWHGTRLFNPDFTESSHSIAFTLHHPQAQEFLYGVFNAYWEGIDFDLPQAPHGKQLRCVIDTYNDSPHDFQDLDNAPVVNGHRYYVRDRSCILLMAK</sequence>
<evidence type="ECO:0000259" key="5">
    <source>
        <dbReference type="SMART" id="SM00642"/>
    </source>
</evidence>
<evidence type="ECO:0000256" key="1">
    <source>
        <dbReference type="ARBA" id="ARBA00008061"/>
    </source>
</evidence>
<dbReference type="Pfam" id="PF21156">
    <property type="entry name" value="ISOA1-3_C"/>
    <property type="match status" value="1"/>
</dbReference>
<dbReference type="GO" id="GO:0019156">
    <property type="term" value="F:isoamylase activity"/>
    <property type="evidence" value="ECO:0007669"/>
    <property type="project" value="UniProtKB-EC"/>
</dbReference>
<keyword evidence="3" id="KW-0809">Transit peptide</keyword>
<organism evidence="6">
    <name type="scientific">Cyanobacterium sp. CLg1</name>
    <dbReference type="NCBI Taxonomy" id="197335"/>
    <lineage>
        <taxon>Bacteria</taxon>
        <taxon>Bacillati</taxon>
        <taxon>Cyanobacteriota</taxon>
        <taxon>Cyanophyceae</taxon>
        <taxon>Oscillatoriophycideae</taxon>
        <taxon>Chroococcales</taxon>
        <taxon>Geminocystaceae</taxon>
        <taxon>Cyanobacterium</taxon>
    </lineage>
</organism>
<dbReference type="InterPro" id="IPR013780">
    <property type="entry name" value="Glyco_hydro_b"/>
</dbReference>
<reference evidence="6" key="1">
    <citation type="journal article" date="2013" name="Plant Cell Physiol.">
        <title>Physicochemical Variation of Cyanobacterial Starch, the Insoluble ?-Glucans in Cyanobacteria.</title>
        <authorList>
            <person name="Suzuki E."/>
            <person name="Onoda M."/>
            <person name="Colleoni C."/>
            <person name="Ball S."/>
            <person name="Fujita N."/>
            <person name="Nakamura Y."/>
        </authorList>
    </citation>
    <scope>NUCLEOTIDE SEQUENCE</scope>
    <source>
        <strain evidence="6">CLg1</strain>
    </source>
</reference>
<feature type="domain" description="Glycosyl hydrolase family 13 catalytic" evidence="5">
    <location>
        <begin position="155"/>
        <end position="566"/>
    </location>
</feature>
<dbReference type="SUPFAM" id="SSF51011">
    <property type="entry name" value="Glycosyl hydrolase domain"/>
    <property type="match status" value="1"/>
</dbReference>
<dbReference type="InterPro" id="IPR011837">
    <property type="entry name" value="Glycogen_debranch_GlgX"/>
</dbReference>
<dbReference type="CDD" id="cd02856">
    <property type="entry name" value="E_set_GDE_Isoamylase_N"/>
    <property type="match status" value="1"/>
</dbReference>
<keyword evidence="4 6" id="KW-0326">Glycosidase</keyword>
<accession>M4WNB2</accession>
<evidence type="ECO:0000313" key="6">
    <source>
        <dbReference type="EMBL" id="AGI19288.1"/>
    </source>
</evidence>
<dbReference type="EC" id="3.2.1.68" evidence="6"/>
<dbReference type="PANTHER" id="PTHR43002">
    <property type="entry name" value="GLYCOGEN DEBRANCHING ENZYME"/>
    <property type="match status" value="1"/>
</dbReference>
<dbReference type="InterPro" id="IPR004193">
    <property type="entry name" value="Glyco_hydro_13_N"/>
</dbReference>
<dbReference type="Pfam" id="PF00128">
    <property type="entry name" value="Alpha-amylase"/>
    <property type="match status" value="1"/>
</dbReference>
<dbReference type="InterPro" id="IPR048650">
    <property type="entry name" value="ISOA1-3-like_C"/>
</dbReference>
<dbReference type="Gene3D" id="3.20.20.80">
    <property type="entry name" value="Glycosidases"/>
    <property type="match status" value="1"/>
</dbReference>
<evidence type="ECO:0000256" key="2">
    <source>
        <dbReference type="ARBA" id="ARBA00022801"/>
    </source>
</evidence>
<evidence type="ECO:0000256" key="4">
    <source>
        <dbReference type="ARBA" id="ARBA00023295"/>
    </source>
</evidence>
<dbReference type="InterPro" id="IPR013783">
    <property type="entry name" value="Ig-like_fold"/>
</dbReference>
<name>M4WNB2_9CHRO</name>
<dbReference type="Gene3D" id="2.60.40.1180">
    <property type="entry name" value="Golgi alpha-mannosidase II"/>
    <property type="match status" value="1"/>
</dbReference>
<dbReference type="InterPro" id="IPR014756">
    <property type="entry name" value="Ig_E-set"/>
</dbReference>
<dbReference type="Gene3D" id="2.60.40.10">
    <property type="entry name" value="Immunoglobulins"/>
    <property type="match status" value="1"/>
</dbReference>
<proteinExistence type="inferred from homology"/>
<dbReference type="SMART" id="SM00642">
    <property type="entry name" value="Aamy"/>
    <property type="match status" value="1"/>
</dbReference>
<dbReference type="EMBL" id="KC422239">
    <property type="protein sequence ID" value="AGI19288.1"/>
    <property type="molecule type" value="Genomic_DNA"/>
</dbReference>
<dbReference type="Pfam" id="PF02922">
    <property type="entry name" value="CBM_48"/>
    <property type="match status" value="1"/>
</dbReference>
<dbReference type="CDD" id="cd11326">
    <property type="entry name" value="AmyAc_Glg_debranch"/>
    <property type="match status" value="1"/>
</dbReference>
<gene>
    <name evidence="6" type="primary">glgX1</name>
</gene>
<comment type="similarity">
    <text evidence="1">Belongs to the glycosyl hydrolase 13 family.</text>
</comment>
<evidence type="ECO:0000256" key="3">
    <source>
        <dbReference type="ARBA" id="ARBA00022946"/>
    </source>
</evidence>